<feature type="compositionally biased region" description="Basic and acidic residues" evidence="1">
    <location>
        <begin position="62"/>
        <end position="84"/>
    </location>
</feature>
<dbReference type="Proteomes" id="UP001153365">
    <property type="component" value="Unassembled WGS sequence"/>
</dbReference>
<proteinExistence type="predicted"/>
<protein>
    <submittedName>
        <fullName evidence="2">Uncharacterized protein</fullName>
    </submittedName>
</protein>
<comment type="caution">
    <text evidence="2">The sequence shown here is derived from an EMBL/GenBank/DDBJ whole genome shotgun (WGS) entry which is preliminary data.</text>
</comment>
<keyword evidence="3" id="KW-1185">Reference proteome</keyword>
<dbReference type="EMBL" id="CALTRL010004041">
    <property type="protein sequence ID" value="CAH7682375.1"/>
    <property type="molecule type" value="Genomic_DNA"/>
</dbReference>
<feature type="compositionally biased region" description="Basic residues" evidence="1">
    <location>
        <begin position="1"/>
        <end position="10"/>
    </location>
</feature>
<evidence type="ECO:0000313" key="2">
    <source>
        <dbReference type="EMBL" id="CAH7682375.1"/>
    </source>
</evidence>
<reference evidence="2" key="1">
    <citation type="submission" date="2022-06" db="EMBL/GenBank/DDBJ databases">
        <authorList>
            <consortium name="SYNGENTA / RWTH Aachen University"/>
        </authorList>
    </citation>
    <scope>NUCLEOTIDE SEQUENCE</scope>
</reference>
<dbReference type="AlphaFoldDB" id="A0AAV0B7J2"/>
<evidence type="ECO:0000313" key="3">
    <source>
        <dbReference type="Proteomes" id="UP001153365"/>
    </source>
</evidence>
<evidence type="ECO:0000256" key="1">
    <source>
        <dbReference type="SAM" id="MobiDB-lite"/>
    </source>
</evidence>
<feature type="region of interest" description="Disordered" evidence="1">
    <location>
        <begin position="62"/>
        <end position="85"/>
    </location>
</feature>
<sequence>MPVRDRRGKLPKAERAGLGRVGTAGDESGGVGRGRARGVTIAGPTTARMRFKGLKFVRRIRKPWEGERPAGGRRQREKEGRTEENLEVSVGLVRRQETPRRLKGRRETGIGGISRTVAVGRGRRARWRHTEVRSSYHFRV</sequence>
<name>A0AAV0B7J2_PHAPC</name>
<accession>A0AAV0B7J2</accession>
<gene>
    <name evidence="2" type="ORF">PPACK8108_LOCUS15256</name>
</gene>
<feature type="region of interest" description="Disordered" evidence="1">
    <location>
        <begin position="1"/>
        <end position="44"/>
    </location>
</feature>
<organism evidence="2 3">
    <name type="scientific">Phakopsora pachyrhizi</name>
    <name type="common">Asian soybean rust disease fungus</name>
    <dbReference type="NCBI Taxonomy" id="170000"/>
    <lineage>
        <taxon>Eukaryota</taxon>
        <taxon>Fungi</taxon>
        <taxon>Dikarya</taxon>
        <taxon>Basidiomycota</taxon>
        <taxon>Pucciniomycotina</taxon>
        <taxon>Pucciniomycetes</taxon>
        <taxon>Pucciniales</taxon>
        <taxon>Phakopsoraceae</taxon>
        <taxon>Phakopsora</taxon>
    </lineage>
</organism>
<feature type="compositionally biased region" description="Gly residues" evidence="1">
    <location>
        <begin position="19"/>
        <end position="33"/>
    </location>
</feature>